<keyword evidence="1 3" id="KW-0853">WD repeat</keyword>
<dbReference type="AlphaFoldDB" id="A0A0P1L4M5"/>
<dbReference type="Proteomes" id="UP000236544">
    <property type="component" value="Unassembled WGS sequence"/>
</dbReference>
<dbReference type="Gene3D" id="2.130.10.10">
    <property type="entry name" value="YVTN repeat-like/Quinoprotein amine dehydrogenase"/>
    <property type="match status" value="1"/>
</dbReference>
<organism evidence="4 5">
    <name type="scientific">Lachancea quebecensis</name>
    <dbReference type="NCBI Taxonomy" id="1654605"/>
    <lineage>
        <taxon>Eukaryota</taxon>
        <taxon>Fungi</taxon>
        <taxon>Dikarya</taxon>
        <taxon>Ascomycota</taxon>
        <taxon>Saccharomycotina</taxon>
        <taxon>Saccharomycetes</taxon>
        <taxon>Saccharomycetales</taxon>
        <taxon>Saccharomycetaceae</taxon>
        <taxon>Lachancea</taxon>
    </lineage>
</organism>
<dbReference type="InterPro" id="IPR015943">
    <property type="entry name" value="WD40/YVTN_repeat-like_dom_sf"/>
</dbReference>
<dbReference type="PROSITE" id="PS50082">
    <property type="entry name" value="WD_REPEATS_2"/>
    <property type="match status" value="1"/>
</dbReference>
<evidence type="ECO:0000313" key="4">
    <source>
        <dbReference type="EMBL" id="CUS24793.1"/>
    </source>
</evidence>
<dbReference type="SUPFAM" id="SSF50978">
    <property type="entry name" value="WD40 repeat-like"/>
    <property type="match status" value="1"/>
</dbReference>
<feature type="repeat" description="WD" evidence="3">
    <location>
        <begin position="229"/>
        <end position="263"/>
    </location>
</feature>
<dbReference type="PROSITE" id="PS00678">
    <property type="entry name" value="WD_REPEATS_1"/>
    <property type="match status" value="1"/>
</dbReference>
<dbReference type="OrthoDB" id="10262475at2759"/>
<proteinExistence type="predicted"/>
<dbReference type="InterPro" id="IPR019775">
    <property type="entry name" value="WD40_repeat_CS"/>
</dbReference>
<evidence type="ECO:0000256" key="1">
    <source>
        <dbReference type="ARBA" id="ARBA00022574"/>
    </source>
</evidence>
<dbReference type="InterPro" id="IPR036322">
    <property type="entry name" value="WD40_repeat_dom_sf"/>
</dbReference>
<dbReference type="InterPro" id="IPR001680">
    <property type="entry name" value="WD40_rpt"/>
</dbReference>
<dbReference type="Pfam" id="PF00400">
    <property type="entry name" value="WD40"/>
    <property type="match status" value="1"/>
</dbReference>
<dbReference type="SMART" id="SM00320">
    <property type="entry name" value="WD40"/>
    <property type="match status" value="4"/>
</dbReference>
<reference evidence="5" key="1">
    <citation type="submission" date="2015-10" db="EMBL/GenBank/DDBJ databases">
        <authorList>
            <person name="Devillers H."/>
        </authorList>
    </citation>
    <scope>NUCLEOTIDE SEQUENCE [LARGE SCALE GENOMIC DNA]</scope>
</reference>
<sequence length="311" mass="34635">MQFECLKNAPEDLVSSLLVSGRTPHINVTAWDGTVSLYDYNVNELVVRMRHTDPLLCSAWLEHGVKKYAGSVAGEVLEVDMESGKFHLISDAAELGISTMRCSESDVIAGSWDGSIQALDTRSGKTWFKVKHENRKVLALDCAGNTVVVATTGGKVILYDLRNMHNPRIQESGLKFQTRDIKLMPSGGGYVQSSLDGRVAVEYFEQDSSRFAFRCHRMNLSDTQFVFPVNALCFNRNDELLYTGGSDGRVFSWNLTTRKKSEELPKFEDSVLKLACNNDIFCVATGDDSFKTLATVQDAEVQPGKIYYTKL</sequence>
<accession>A0A0P1L4M5</accession>
<dbReference type="EMBL" id="LN890533">
    <property type="protein sequence ID" value="CUS24793.1"/>
    <property type="molecule type" value="Genomic_DNA"/>
</dbReference>
<evidence type="ECO:0000313" key="5">
    <source>
        <dbReference type="Proteomes" id="UP000236544"/>
    </source>
</evidence>
<protein>
    <submittedName>
        <fullName evidence="4">LAQU0S19e01750g1_1</fullName>
    </submittedName>
</protein>
<evidence type="ECO:0000256" key="2">
    <source>
        <dbReference type="ARBA" id="ARBA00022737"/>
    </source>
</evidence>
<evidence type="ECO:0000256" key="3">
    <source>
        <dbReference type="PROSITE-ProRule" id="PRU00221"/>
    </source>
</evidence>
<keyword evidence="5" id="KW-1185">Reference proteome</keyword>
<dbReference type="PANTHER" id="PTHR10971">
    <property type="entry name" value="MRNA EXPORT FACTOR AND BUB3"/>
    <property type="match status" value="1"/>
</dbReference>
<name>A0A0P1L4M5_9SACH</name>
<gene>
    <name evidence="4" type="ORF">LAQU0_S19e01750g</name>
</gene>
<keyword evidence="2" id="KW-0677">Repeat</keyword>